<evidence type="ECO:0000256" key="10">
    <source>
        <dbReference type="SAM" id="Phobius"/>
    </source>
</evidence>
<keyword evidence="5 10" id="KW-0812">Transmembrane</keyword>
<evidence type="ECO:0000256" key="8">
    <source>
        <dbReference type="ARBA" id="ARBA00023136"/>
    </source>
</evidence>
<reference evidence="13 14" key="1">
    <citation type="journal article" date="2013" name="Antonie Van Leeuwenhoek">
        <title>Echinimonas agarilytica gen. nov., sp. nov., a new gammaproteobacterium isolated from the sea urchin Strongylocentrotus intermedius.</title>
        <authorList>
            <person name="Nedashkovskaya O.I."/>
            <person name="Stenkova A.M."/>
            <person name="Zhukova N.V."/>
            <person name="Van Trappen S."/>
            <person name="Lee J.S."/>
            <person name="Kim S.B."/>
        </authorList>
    </citation>
    <scope>NUCLEOTIDE SEQUENCE [LARGE SCALE GENOMIC DNA]</scope>
    <source>
        <strain evidence="13 14">KMM 6351</strain>
    </source>
</reference>
<name>A0AA41W5Q6_9GAMM</name>
<comment type="function">
    <text evidence="9">Required for the biogenesis of c-type cytochromes. Possible subunit of a heme lyase.</text>
</comment>
<accession>A0AA41W5Q6</accession>
<dbReference type="InterPro" id="IPR032523">
    <property type="entry name" value="CcmF_C"/>
</dbReference>
<dbReference type="RefSeq" id="WP_251260371.1">
    <property type="nucleotide sequence ID" value="NZ_JAMQGP010000002.1"/>
</dbReference>
<protein>
    <submittedName>
        <fullName evidence="13">Heme lyase CcmF/NrfE family subunit</fullName>
    </submittedName>
</protein>
<feature type="transmembrane region" description="Helical" evidence="10">
    <location>
        <begin position="450"/>
        <end position="471"/>
    </location>
</feature>
<keyword evidence="3" id="KW-1003">Cell membrane</keyword>
<feature type="transmembrane region" description="Helical" evidence="10">
    <location>
        <begin position="274"/>
        <end position="293"/>
    </location>
</feature>
<dbReference type="PRINTS" id="PR01410">
    <property type="entry name" value="CCBIOGENESIS"/>
</dbReference>
<feature type="transmembrane region" description="Helical" evidence="10">
    <location>
        <begin position="353"/>
        <end position="375"/>
    </location>
</feature>
<evidence type="ECO:0000256" key="3">
    <source>
        <dbReference type="ARBA" id="ARBA00022475"/>
    </source>
</evidence>
<keyword evidence="14" id="KW-1185">Reference proteome</keyword>
<evidence type="ECO:0000256" key="5">
    <source>
        <dbReference type="ARBA" id="ARBA00022692"/>
    </source>
</evidence>
<evidence type="ECO:0000256" key="9">
    <source>
        <dbReference type="ARBA" id="ARBA00037230"/>
    </source>
</evidence>
<dbReference type="PANTHER" id="PTHR43653:SF1">
    <property type="entry name" value="CYTOCHROME C-TYPE BIOGENESIS PROTEIN CCMF"/>
    <property type="match status" value="1"/>
</dbReference>
<dbReference type="Pfam" id="PF16327">
    <property type="entry name" value="CcmF_C"/>
    <property type="match status" value="1"/>
</dbReference>
<dbReference type="InterPro" id="IPR003567">
    <property type="entry name" value="Cyt_c_biogenesis"/>
</dbReference>
<feature type="transmembrane region" description="Helical" evidence="10">
    <location>
        <begin position="616"/>
        <end position="636"/>
    </location>
</feature>
<dbReference type="GO" id="GO:0020037">
    <property type="term" value="F:heme binding"/>
    <property type="evidence" value="ECO:0007669"/>
    <property type="project" value="InterPro"/>
</dbReference>
<feature type="transmembrane region" description="Helical" evidence="10">
    <location>
        <begin position="426"/>
        <end position="444"/>
    </location>
</feature>
<feature type="domain" description="Cytochrome c assembly protein" evidence="11">
    <location>
        <begin position="89"/>
        <end position="296"/>
    </location>
</feature>
<dbReference type="GO" id="GO:0015232">
    <property type="term" value="F:heme transmembrane transporter activity"/>
    <property type="evidence" value="ECO:0007669"/>
    <property type="project" value="InterPro"/>
</dbReference>
<dbReference type="Pfam" id="PF01578">
    <property type="entry name" value="Cytochrom_C_asm"/>
    <property type="match status" value="1"/>
</dbReference>
<evidence type="ECO:0000256" key="7">
    <source>
        <dbReference type="ARBA" id="ARBA00022989"/>
    </source>
</evidence>
<dbReference type="NCBIfam" id="TIGR00353">
    <property type="entry name" value="nrfE"/>
    <property type="match status" value="1"/>
</dbReference>
<feature type="transmembrane region" description="Helical" evidence="10">
    <location>
        <begin position="390"/>
        <end position="414"/>
    </location>
</feature>
<keyword evidence="4" id="KW-0997">Cell inner membrane</keyword>
<dbReference type="PRINTS" id="PR01411">
    <property type="entry name" value="CCMFBIOGNSIS"/>
</dbReference>
<dbReference type="InterPro" id="IPR002541">
    <property type="entry name" value="Cyt_c_assembly"/>
</dbReference>
<feature type="transmembrane region" description="Helical" evidence="10">
    <location>
        <begin position="6"/>
        <end position="26"/>
    </location>
</feature>
<proteinExistence type="inferred from homology"/>
<dbReference type="Proteomes" id="UP001165393">
    <property type="component" value="Unassembled WGS sequence"/>
</dbReference>
<evidence type="ECO:0000259" key="12">
    <source>
        <dbReference type="Pfam" id="PF16327"/>
    </source>
</evidence>
<gene>
    <name evidence="13" type="ORF">NAF29_04840</name>
</gene>
<feature type="domain" description="Cytochrome c-type biogenesis protein CcmF C-terminal" evidence="12">
    <location>
        <begin position="316"/>
        <end position="638"/>
    </location>
</feature>
<evidence type="ECO:0000256" key="6">
    <source>
        <dbReference type="ARBA" id="ARBA00022748"/>
    </source>
</evidence>
<feature type="transmembrane region" description="Helical" evidence="10">
    <location>
        <begin position="313"/>
        <end position="332"/>
    </location>
</feature>
<comment type="subcellular location">
    <subcellularLocation>
        <location evidence="1">Cell inner membrane</location>
        <topology evidence="1">Multi-pass membrane protein</topology>
    </subcellularLocation>
</comment>
<feature type="transmembrane region" description="Helical" evidence="10">
    <location>
        <begin position="210"/>
        <end position="230"/>
    </location>
</feature>
<dbReference type="AlphaFoldDB" id="A0AA41W5Q6"/>
<dbReference type="PANTHER" id="PTHR43653">
    <property type="entry name" value="CYTOCHROME C ASSEMBLY PROTEIN-RELATED"/>
    <property type="match status" value="1"/>
</dbReference>
<keyword evidence="6" id="KW-0201">Cytochrome c-type biogenesis</keyword>
<dbReference type="GO" id="GO:0016829">
    <property type="term" value="F:lyase activity"/>
    <property type="evidence" value="ECO:0007669"/>
    <property type="project" value="UniProtKB-KW"/>
</dbReference>
<evidence type="ECO:0000256" key="4">
    <source>
        <dbReference type="ARBA" id="ARBA00022519"/>
    </source>
</evidence>
<feature type="transmembrane region" description="Helical" evidence="10">
    <location>
        <begin position="178"/>
        <end position="198"/>
    </location>
</feature>
<dbReference type="GO" id="GO:0017004">
    <property type="term" value="P:cytochrome complex assembly"/>
    <property type="evidence" value="ECO:0007669"/>
    <property type="project" value="UniProtKB-KW"/>
</dbReference>
<evidence type="ECO:0000259" key="11">
    <source>
        <dbReference type="Pfam" id="PF01578"/>
    </source>
</evidence>
<keyword evidence="7 10" id="KW-1133">Transmembrane helix</keyword>
<evidence type="ECO:0000313" key="13">
    <source>
        <dbReference type="EMBL" id="MCM2679003.1"/>
    </source>
</evidence>
<comment type="similarity">
    <text evidence="2">Belongs to the CcmF/CycK/Ccl1/NrfE/CcsA family.</text>
</comment>
<feature type="transmembrane region" description="Helical" evidence="10">
    <location>
        <begin position="250"/>
        <end position="267"/>
    </location>
</feature>
<feature type="transmembrane region" description="Helical" evidence="10">
    <location>
        <begin position="116"/>
        <end position="142"/>
    </location>
</feature>
<comment type="caution">
    <text evidence="13">The sequence shown here is derived from an EMBL/GenBank/DDBJ whole genome shotgun (WGS) entry which is preliminary data.</text>
</comment>
<keyword evidence="8 10" id="KW-0472">Membrane</keyword>
<evidence type="ECO:0000313" key="14">
    <source>
        <dbReference type="Proteomes" id="UP001165393"/>
    </source>
</evidence>
<sequence length="661" mass="72854">MIAEWGHVALILALAISVLTAIIPLVGASKGWNNWMQLARPLSQMQFVLVALAFAALCYAFLQDDFTISYVAQNSNSKLPWFYKLSAVWGAHEGSLLLWILMLTGWQGAVSIFSRGLPLIAVARVLAVMGMISFGFLAFIQFTSNPFETLLPFYPVDGRDLNPLLQDIGLIMHPPMLYMGYVGFAVAFAFAIAALLSGQLDAAWARWSRPWTMAAWISLTIGIALGSWWAYYELGWGGWWFWDPVENASFMPWLAGTALIHSLAVCEKRGVFKLWTVLLALSAFSLSLLGTFLVRSGVLVSVHAFASDPSRGLFILAFLFIVIGGSLSLFAWRGAAIKSRGKYEVVSRETMLIGNNLLLVTSTLVVLIGTIWPLIHKELGWGTISVGPPFFNLLFSILIVPFVFLLGVGPLSRWRRQSGSQLRNRLLFAGGLSVTAGLGLNAMFGRVEEFHAALGIILGLWVVICTIQELLTHQKGNMSLFKALSKLTRSHWAMVIGHLGFAVSIVGIALTSAYTTEHDVRMQPGDVEPMASYTVRFDETYELDGPNYRGTAGEFSVFDGDRLVTTLHAEKRQYLASGSIMTEAAIDAGLFRDLFIALGEPLGGDAWAVRLHYKPFIRWIWLGALIMSFAGCLAIADKRYRLARRQPEDEPVAQPVEAPNS</sequence>
<dbReference type="InterPro" id="IPR003568">
    <property type="entry name" value="Cyt_c_biogenesis_CcmF"/>
</dbReference>
<keyword evidence="13" id="KW-0456">Lyase</keyword>
<evidence type="ECO:0000256" key="1">
    <source>
        <dbReference type="ARBA" id="ARBA00004429"/>
    </source>
</evidence>
<feature type="transmembrane region" description="Helical" evidence="10">
    <location>
        <begin position="47"/>
        <end position="62"/>
    </location>
</feature>
<dbReference type="EMBL" id="JAMQGP010000002">
    <property type="protein sequence ID" value="MCM2679003.1"/>
    <property type="molecule type" value="Genomic_DNA"/>
</dbReference>
<feature type="transmembrane region" description="Helical" evidence="10">
    <location>
        <begin position="492"/>
        <end position="514"/>
    </location>
</feature>
<dbReference type="NCBIfam" id="NF007691">
    <property type="entry name" value="PRK10369.1"/>
    <property type="match status" value="1"/>
</dbReference>
<dbReference type="GO" id="GO:0005886">
    <property type="term" value="C:plasma membrane"/>
    <property type="evidence" value="ECO:0007669"/>
    <property type="project" value="UniProtKB-SubCell"/>
</dbReference>
<evidence type="ECO:0000256" key="2">
    <source>
        <dbReference type="ARBA" id="ARBA00009186"/>
    </source>
</evidence>
<organism evidence="13 14">
    <name type="scientific">Echinimonas agarilytica</name>
    <dbReference type="NCBI Taxonomy" id="1215918"/>
    <lineage>
        <taxon>Bacteria</taxon>
        <taxon>Pseudomonadati</taxon>
        <taxon>Pseudomonadota</taxon>
        <taxon>Gammaproteobacteria</taxon>
        <taxon>Alteromonadales</taxon>
        <taxon>Echinimonadaceae</taxon>
        <taxon>Echinimonas</taxon>
    </lineage>
</organism>
<feature type="transmembrane region" description="Helical" evidence="10">
    <location>
        <begin position="82"/>
        <end position="104"/>
    </location>
</feature>